<keyword evidence="4" id="KW-1185">Reference proteome</keyword>
<sequence>MILHKRTWAVLSCTAAAAMVAVAPAMATPAPHPAAAVHRADDSLPALDPQALQNAISSAPNRVTGVLARISGPAGHWTGTYGVADITTSQPVPADGRFRLGSVTKAFIATVVLQLAAEGRVDLDQSVQHYLPDVLPADYPPIPVRT</sequence>
<dbReference type="Pfam" id="PF00144">
    <property type="entry name" value="Beta-lactamase"/>
    <property type="match status" value="1"/>
</dbReference>
<protein>
    <submittedName>
        <fullName evidence="3">Beta-lactamase family protein</fullName>
    </submittedName>
</protein>
<dbReference type="RefSeq" id="WP_144593432.1">
    <property type="nucleotide sequence ID" value="NZ_VJWX01000777.1"/>
</dbReference>
<comment type="caution">
    <text evidence="3">The sequence shown here is derived from an EMBL/GenBank/DDBJ whole genome shotgun (WGS) entry which is preliminary data.</text>
</comment>
<name>A0A557ZWA2_9PSEU</name>
<dbReference type="InterPro" id="IPR012338">
    <property type="entry name" value="Beta-lactam/transpept-like"/>
</dbReference>
<evidence type="ECO:0000313" key="3">
    <source>
        <dbReference type="EMBL" id="TVT16294.1"/>
    </source>
</evidence>
<dbReference type="InterPro" id="IPR050491">
    <property type="entry name" value="AmpC-like"/>
</dbReference>
<organism evidence="3 4">
    <name type="scientific">Amycolatopsis rhizosphaerae</name>
    <dbReference type="NCBI Taxonomy" id="2053003"/>
    <lineage>
        <taxon>Bacteria</taxon>
        <taxon>Bacillati</taxon>
        <taxon>Actinomycetota</taxon>
        <taxon>Actinomycetes</taxon>
        <taxon>Pseudonocardiales</taxon>
        <taxon>Pseudonocardiaceae</taxon>
        <taxon>Amycolatopsis</taxon>
    </lineage>
</organism>
<evidence type="ECO:0000313" key="4">
    <source>
        <dbReference type="Proteomes" id="UP000320011"/>
    </source>
</evidence>
<gene>
    <name evidence="3" type="ORF">FNH05_36735</name>
</gene>
<dbReference type="Gene3D" id="3.40.710.10">
    <property type="entry name" value="DD-peptidase/beta-lactamase superfamily"/>
    <property type="match status" value="1"/>
</dbReference>
<feature type="chain" id="PRO_5022186620" evidence="1">
    <location>
        <begin position="28"/>
        <end position="146"/>
    </location>
</feature>
<dbReference type="OrthoDB" id="503788at2"/>
<reference evidence="3 4" key="1">
    <citation type="submission" date="2019-07" db="EMBL/GenBank/DDBJ databases">
        <authorList>
            <person name="Duangmal K."/>
            <person name="Teo W.F.A."/>
        </authorList>
    </citation>
    <scope>NUCLEOTIDE SEQUENCE [LARGE SCALE GENOMIC DNA]</scope>
    <source>
        <strain evidence="3 4">TBRC 6029</strain>
    </source>
</reference>
<dbReference type="EMBL" id="VJWX01000777">
    <property type="protein sequence ID" value="TVT16294.1"/>
    <property type="molecule type" value="Genomic_DNA"/>
</dbReference>
<dbReference type="InterPro" id="IPR001466">
    <property type="entry name" value="Beta-lactam-related"/>
</dbReference>
<feature type="domain" description="Beta-lactamase-related" evidence="2">
    <location>
        <begin position="74"/>
        <end position="145"/>
    </location>
</feature>
<keyword evidence="1" id="KW-0732">Signal</keyword>
<accession>A0A557ZWA2</accession>
<dbReference type="Proteomes" id="UP000320011">
    <property type="component" value="Unassembled WGS sequence"/>
</dbReference>
<reference evidence="3 4" key="2">
    <citation type="submission" date="2019-08" db="EMBL/GenBank/DDBJ databases">
        <title>Amycolatopsis acidicola sp. nov., isolated from peat swamp forest soil.</title>
        <authorList>
            <person name="Srisuk N."/>
        </authorList>
    </citation>
    <scope>NUCLEOTIDE SEQUENCE [LARGE SCALE GENOMIC DNA]</scope>
    <source>
        <strain evidence="3 4">TBRC 6029</strain>
    </source>
</reference>
<feature type="non-terminal residue" evidence="3">
    <location>
        <position position="146"/>
    </location>
</feature>
<proteinExistence type="predicted"/>
<dbReference type="PANTHER" id="PTHR46825">
    <property type="entry name" value="D-ALANYL-D-ALANINE-CARBOXYPEPTIDASE/ENDOPEPTIDASE AMPH"/>
    <property type="match status" value="1"/>
</dbReference>
<evidence type="ECO:0000256" key="1">
    <source>
        <dbReference type="SAM" id="SignalP"/>
    </source>
</evidence>
<feature type="signal peptide" evidence="1">
    <location>
        <begin position="1"/>
        <end position="27"/>
    </location>
</feature>
<evidence type="ECO:0000259" key="2">
    <source>
        <dbReference type="Pfam" id="PF00144"/>
    </source>
</evidence>
<dbReference type="SUPFAM" id="SSF56601">
    <property type="entry name" value="beta-lactamase/transpeptidase-like"/>
    <property type="match status" value="1"/>
</dbReference>
<dbReference type="PANTHER" id="PTHR46825:SF7">
    <property type="entry name" value="D-ALANYL-D-ALANINE CARBOXYPEPTIDASE"/>
    <property type="match status" value="1"/>
</dbReference>
<dbReference type="AlphaFoldDB" id="A0A557ZWA2"/>